<proteinExistence type="predicted"/>
<organism evidence="1 2">
    <name type="scientific">Capnocytophaga canimorsus</name>
    <dbReference type="NCBI Taxonomy" id="28188"/>
    <lineage>
        <taxon>Bacteria</taxon>
        <taxon>Pseudomonadati</taxon>
        <taxon>Bacteroidota</taxon>
        <taxon>Flavobacteriia</taxon>
        <taxon>Flavobacteriales</taxon>
        <taxon>Flavobacteriaceae</taxon>
        <taxon>Capnocytophaga</taxon>
    </lineage>
</organism>
<dbReference type="Proteomes" id="UP000044026">
    <property type="component" value="Unassembled WGS sequence"/>
</dbReference>
<protein>
    <submittedName>
        <fullName evidence="1">Uncharacterized protein</fullName>
    </submittedName>
</protein>
<reference evidence="1 2" key="1">
    <citation type="submission" date="2015-01" db="EMBL/GenBank/DDBJ databases">
        <authorList>
            <person name="Xiang T."/>
            <person name="Song Y."/>
            <person name="Huang L."/>
            <person name="Wang B."/>
            <person name="Wu P."/>
        </authorList>
    </citation>
    <scope>NUCLEOTIDE SEQUENCE [LARGE SCALE GENOMIC DNA]</scope>
    <source>
        <strain evidence="1 2">Cc12</strain>
    </source>
</reference>
<evidence type="ECO:0000313" key="2">
    <source>
        <dbReference type="Proteomes" id="UP000044026"/>
    </source>
</evidence>
<dbReference type="RefSeq" id="WP_041999976.1">
    <property type="nucleotide sequence ID" value="NZ_CP022382.1"/>
</dbReference>
<gene>
    <name evidence="1" type="ORF">CCAN12_630002</name>
</gene>
<dbReference type="EMBL" id="CDOE01000060">
    <property type="protein sequence ID" value="CEN35750.1"/>
    <property type="molecule type" value="Genomic_DNA"/>
</dbReference>
<sequence>MKVKSKVFKGMVILILVAIWLLFRNFPHITEKFYSLFLYPIIAQIFHFLFGWLPFSVGDIFYTVLIGFVIFYLVNNRKKIRQQPIIFLGKATFFGVQLIFVFFLLWGFNYFRLPLEKSLKVAQEHSKVALLRSTQKLVNKANVLHLQLTLNADEKVVYKQSLQNIYQEAFRCFSTDFIIPFAFEYRYKSVKNSLYSPLLTYMGYSGYLNPFTNEAQVNALMIGYSLPVTACHEIAHQMGYAAENEANFIGYVMAKESQDLYFQYSATLFALKYLLAEVRKNDTQKYNEFIGQLRQGIFENYKEVRQFWQQYQNLAEPLFKASYDAFLKANNQQEGIRSYDFVTKLIIWQLEQE</sequence>
<dbReference type="GeneID" id="69579961"/>
<name>A0A0B7H8W1_9FLAO</name>
<evidence type="ECO:0000313" key="1">
    <source>
        <dbReference type="EMBL" id="CEN35750.1"/>
    </source>
</evidence>
<dbReference type="InterPro" id="IPR024294">
    <property type="entry name" value="DUF3810"/>
</dbReference>
<accession>A0A0B7H8W1</accession>
<dbReference type="AlphaFoldDB" id="A0A0B7H8W1"/>
<dbReference type="Pfam" id="PF12725">
    <property type="entry name" value="DUF3810"/>
    <property type="match status" value="1"/>
</dbReference>